<feature type="transmembrane region" description="Helical" evidence="9">
    <location>
        <begin position="123"/>
        <end position="142"/>
    </location>
</feature>
<keyword evidence="4" id="KW-1003">Cell membrane</keyword>
<evidence type="ECO:0000256" key="2">
    <source>
        <dbReference type="ARBA" id="ARBA00022448"/>
    </source>
</evidence>
<keyword evidence="12" id="KW-1185">Reference proteome</keyword>
<comment type="caution">
    <text evidence="11">The sequence shown here is derived from an EMBL/GenBank/DDBJ whole genome shotgun (WGS) entry which is preliminary data.</text>
</comment>
<dbReference type="AlphaFoldDB" id="A0A327KNT1"/>
<organism evidence="11 12">
    <name type="scientific">Rhodoplanes roseus</name>
    <dbReference type="NCBI Taxonomy" id="29409"/>
    <lineage>
        <taxon>Bacteria</taxon>
        <taxon>Pseudomonadati</taxon>
        <taxon>Pseudomonadota</taxon>
        <taxon>Alphaproteobacteria</taxon>
        <taxon>Hyphomicrobiales</taxon>
        <taxon>Nitrobacteraceae</taxon>
        <taxon>Rhodoplanes</taxon>
    </lineage>
</organism>
<feature type="transmembrane region" description="Helical" evidence="9">
    <location>
        <begin position="228"/>
        <end position="257"/>
    </location>
</feature>
<dbReference type="InterPro" id="IPR006153">
    <property type="entry name" value="Cation/H_exchanger_TM"/>
</dbReference>
<evidence type="ECO:0000256" key="4">
    <source>
        <dbReference type="ARBA" id="ARBA00022475"/>
    </source>
</evidence>
<dbReference type="InterPro" id="IPR038770">
    <property type="entry name" value="Na+/solute_symporter_sf"/>
</dbReference>
<feature type="domain" description="Transporter-associated" evidence="10">
    <location>
        <begin position="490"/>
        <end position="569"/>
    </location>
</feature>
<dbReference type="GO" id="GO:0015297">
    <property type="term" value="F:antiporter activity"/>
    <property type="evidence" value="ECO:0007669"/>
    <property type="project" value="UniProtKB-KW"/>
</dbReference>
<dbReference type="Proteomes" id="UP000249130">
    <property type="component" value="Unassembled WGS sequence"/>
</dbReference>
<name>A0A327KNT1_9BRAD</name>
<dbReference type="NCBIfam" id="NF003716">
    <property type="entry name" value="PRK05326.1-3"/>
    <property type="match status" value="1"/>
</dbReference>
<dbReference type="GO" id="GO:1902600">
    <property type="term" value="P:proton transmembrane transport"/>
    <property type="evidence" value="ECO:0007669"/>
    <property type="project" value="InterPro"/>
</dbReference>
<sequence length="599" mass="63515">MDALDTVSLSILLGALLVLAGIMSSLVALRFGAPLLLVFLLVGMVAGEAGPGGVRFDDVRLAYTVGSVALALILFDGGLRTRFSTFRSVLAPSLTLATVGVFMTAALTAPVVVWMLGLNWLESLLVGAVVASTDAAAVFFLLHGRGLRLRPRVAATIEIESGTNDPLAIFLTILLVELLVMGDRPWPVVVASLLGQGFGGAALGLLGGRATVLALNRLALPQGLHAPFVTTAALTVFGVAQAVHASGFLAVYLAGLIVGNRPTRAHNTVIAFLDAATWLAQIAMFVLLGLLAWPERLLASGLQALAVAATLMFVARPVAVFLCLAPFRFSWRERAFISWVGLRGAVGIFLASIPLLVELPRAELYFNIGFVVVLVSLLVQGWTLAPAAKLLRIALPRAEPAPRRVELDLPGQLEQELVGYHVGTSNPYLRRKIVPSWAKPVLVVRDQRVLAAAEAGAIKPGDHIYLLAPPEKAQALDRFFVEMPPPPAPDPRLLGDFVVGAEVTLGALGEIYGLDIASADRDVTLADHVASQLGHPPHPGDVLPLGAIALVVNAEAGGRATRIGLRLADPDPEPRRGRGRRLTRLLVRIRSLARALWEA</sequence>
<keyword evidence="3" id="KW-0050">Antiport</keyword>
<dbReference type="NCBIfam" id="NF003715">
    <property type="entry name" value="PRK05326.1-2"/>
    <property type="match status" value="1"/>
</dbReference>
<keyword evidence="8 9" id="KW-0472">Membrane</keyword>
<keyword evidence="5 9" id="KW-0812">Transmembrane</keyword>
<evidence type="ECO:0000313" key="11">
    <source>
        <dbReference type="EMBL" id="RAI40067.1"/>
    </source>
</evidence>
<gene>
    <name evidence="11" type="ORF">CH341_24550</name>
</gene>
<protein>
    <submittedName>
        <fullName evidence="11">K+/H+ antiporter</fullName>
    </submittedName>
</protein>
<keyword evidence="7" id="KW-0406">Ion transport</keyword>
<keyword evidence="6 9" id="KW-1133">Transmembrane helix</keyword>
<dbReference type="SMART" id="SM01091">
    <property type="entry name" value="CorC_HlyC"/>
    <property type="match status" value="1"/>
</dbReference>
<reference evidence="11 12" key="1">
    <citation type="submission" date="2017-07" db="EMBL/GenBank/DDBJ databases">
        <title>Draft Genome Sequences of Select Purple Nonsulfur Bacteria.</title>
        <authorList>
            <person name="Lasarre B."/>
            <person name="Mckinlay J.B."/>
        </authorList>
    </citation>
    <scope>NUCLEOTIDE SEQUENCE [LARGE SCALE GENOMIC DNA]</scope>
    <source>
        <strain evidence="11 12">DSM 5909</strain>
    </source>
</reference>
<feature type="transmembrane region" description="Helical" evidence="9">
    <location>
        <begin position="188"/>
        <end position="207"/>
    </location>
</feature>
<evidence type="ECO:0000256" key="6">
    <source>
        <dbReference type="ARBA" id="ARBA00022989"/>
    </source>
</evidence>
<comment type="subcellular location">
    <subcellularLocation>
        <location evidence="1">Cell membrane</location>
        <topology evidence="1">Multi-pass membrane protein</topology>
    </subcellularLocation>
</comment>
<evidence type="ECO:0000313" key="12">
    <source>
        <dbReference type="Proteomes" id="UP000249130"/>
    </source>
</evidence>
<evidence type="ECO:0000256" key="8">
    <source>
        <dbReference type="ARBA" id="ARBA00023136"/>
    </source>
</evidence>
<dbReference type="EMBL" id="NPEX01000251">
    <property type="protein sequence ID" value="RAI40067.1"/>
    <property type="molecule type" value="Genomic_DNA"/>
</dbReference>
<dbReference type="SUPFAM" id="SSF56176">
    <property type="entry name" value="FAD-binding/transporter-associated domain-like"/>
    <property type="match status" value="1"/>
</dbReference>
<feature type="transmembrane region" description="Helical" evidence="9">
    <location>
        <begin position="305"/>
        <end position="329"/>
    </location>
</feature>
<dbReference type="InterPro" id="IPR036318">
    <property type="entry name" value="FAD-bd_PCMH-like_sf"/>
</dbReference>
<dbReference type="GO" id="GO:0005886">
    <property type="term" value="C:plasma membrane"/>
    <property type="evidence" value="ECO:0007669"/>
    <property type="project" value="UniProtKB-SubCell"/>
</dbReference>
<dbReference type="OrthoDB" id="9810759at2"/>
<evidence type="ECO:0000259" key="10">
    <source>
        <dbReference type="SMART" id="SM01091"/>
    </source>
</evidence>
<feature type="transmembrane region" description="Helical" evidence="9">
    <location>
        <begin position="60"/>
        <end position="79"/>
    </location>
</feature>
<feature type="transmembrane region" description="Helical" evidence="9">
    <location>
        <begin position="335"/>
        <end position="357"/>
    </location>
</feature>
<dbReference type="NCBIfam" id="NF003714">
    <property type="entry name" value="PRK05326.1-1"/>
    <property type="match status" value="1"/>
</dbReference>
<proteinExistence type="predicted"/>
<feature type="transmembrane region" description="Helical" evidence="9">
    <location>
        <begin position="6"/>
        <end position="28"/>
    </location>
</feature>
<dbReference type="RefSeq" id="WP_111421643.1">
    <property type="nucleotide sequence ID" value="NZ_NPEX01000251.1"/>
</dbReference>
<dbReference type="Pfam" id="PF00999">
    <property type="entry name" value="Na_H_Exchanger"/>
    <property type="match status" value="1"/>
</dbReference>
<evidence type="ECO:0000256" key="5">
    <source>
        <dbReference type="ARBA" id="ARBA00022692"/>
    </source>
</evidence>
<evidence type="ECO:0000256" key="3">
    <source>
        <dbReference type="ARBA" id="ARBA00022449"/>
    </source>
</evidence>
<evidence type="ECO:0000256" key="1">
    <source>
        <dbReference type="ARBA" id="ARBA00004651"/>
    </source>
</evidence>
<dbReference type="Pfam" id="PF03471">
    <property type="entry name" value="CorC_HlyC"/>
    <property type="match status" value="1"/>
</dbReference>
<dbReference type="GO" id="GO:0050660">
    <property type="term" value="F:flavin adenine dinucleotide binding"/>
    <property type="evidence" value="ECO:0007669"/>
    <property type="project" value="InterPro"/>
</dbReference>
<evidence type="ECO:0000256" key="7">
    <source>
        <dbReference type="ARBA" id="ARBA00023065"/>
    </source>
</evidence>
<feature type="transmembrane region" description="Helical" evidence="9">
    <location>
        <begin position="91"/>
        <end position="117"/>
    </location>
</feature>
<feature type="transmembrane region" description="Helical" evidence="9">
    <location>
        <begin position="364"/>
        <end position="385"/>
    </location>
</feature>
<feature type="transmembrane region" description="Helical" evidence="9">
    <location>
        <begin position="269"/>
        <end position="293"/>
    </location>
</feature>
<feature type="transmembrane region" description="Helical" evidence="9">
    <location>
        <begin position="35"/>
        <end position="54"/>
    </location>
</feature>
<keyword evidence="2" id="KW-0813">Transport</keyword>
<accession>A0A327KNT1</accession>
<dbReference type="PANTHER" id="PTHR32507:SF7">
    <property type="entry name" value="K(+)_H(+) ANTIPORTER NHAP2"/>
    <property type="match status" value="1"/>
</dbReference>
<dbReference type="Gene3D" id="1.20.1530.20">
    <property type="match status" value="1"/>
</dbReference>
<dbReference type="InterPro" id="IPR005170">
    <property type="entry name" value="Transptr-assoc_dom"/>
</dbReference>
<dbReference type="PANTHER" id="PTHR32507">
    <property type="entry name" value="NA(+)/H(+) ANTIPORTER 1"/>
    <property type="match status" value="1"/>
</dbReference>
<evidence type="ECO:0000256" key="9">
    <source>
        <dbReference type="SAM" id="Phobius"/>
    </source>
</evidence>